<feature type="transmembrane region" description="Helical" evidence="2">
    <location>
        <begin position="236"/>
        <end position="257"/>
    </location>
</feature>
<reference evidence="4 5" key="1">
    <citation type="journal article" date="2014" name="Genome Announc.">
        <title>Draft Genome Sequence of Streptomyces fradiae ATCC 19609, a Strain Highly Sensitive to Antibiotics.</title>
        <authorList>
            <person name="Bekker O.B."/>
            <person name="Klimina K.M."/>
            <person name="Vatlin A.A."/>
            <person name="Zakharevich N.V."/>
            <person name="Kasianov A.S."/>
            <person name="Danilenko V.N."/>
        </authorList>
    </citation>
    <scope>NUCLEOTIDE SEQUENCE [LARGE SCALE GENOMIC DNA]</scope>
    <source>
        <strain evidence="4 5">ATCC 19609</strain>
    </source>
</reference>
<dbReference type="EMBL" id="JNAD02000002">
    <property type="protein sequence ID" value="RKM98304.1"/>
    <property type="molecule type" value="Genomic_DNA"/>
</dbReference>
<feature type="compositionally biased region" description="Low complexity" evidence="1">
    <location>
        <begin position="327"/>
        <end position="336"/>
    </location>
</feature>
<proteinExistence type="predicted"/>
<organism evidence="4 5">
    <name type="scientific">Streptomyces xinghaiensis</name>
    <dbReference type="NCBI Taxonomy" id="1038928"/>
    <lineage>
        <taxon>Bacteria</taxon>
        <taxon>Bacillati</taxon>
        <taxon>Actinomycetota</taxon>
        <taxon>Actinomycetes</taxon>
        <taxon>Kitasatosporales</taxon>
        <taxon>Streptomycetaceae</taxon>
        <taxon>Streptomyces</taxon>
    </lineage>
</organism>
<keyword evidence="2" id="KW-0812">Transmembrane</keyword>
<gene>
    <name evidence="4" type="ORF">SFRA_006740</name>
</gene>
<feature type="domain" description="Phosphatidic acid phosphatase type 2/haloperoxidase" evidence="3">
    <location>
        <begin position="197"/>
        <end position="310"/>
    </location>
</feature>
<feature type="compositionally biased region" description="Basic residues" evidence="1">
    <location>
        <begin position="51"/>
        <end position="60"/>
    </location>
</feature>
<dbReference type="SMART" id="SM00014">
    <property type="entry name" value="acidPPc"/>
    <property type="match status" value="1"/>
</dbReference>
<dbReference type="Pfam" id="PF01569">
    <property type="entry name" value="PAP2"/>
    <property type="match status" value="1"/>
</dbReference>
<feature type="transmembrane region" description="Helical" evidence="2">
    <location>
        <begin position="196"/>
        <end position="216"/>
    </location>
</feature>
<dbReference type="InterPro" id="IPR036938">
    <property type="entry name" value="PAP2/HPO_sf"/>
</dbReference>
<sequence length="336" mass="34418">MRETPRPRIFADGAGSAPPQHRTGRALAHTGASGSGILHRSDGRPPQTPRGARHTGRRGRSGTTPPVPERPPLPFRHLPALPEPRALLPLLLPVLLFATVTWQVAAGGPLRTLDERAGADLARPGGEGPGDAAAEFAADLGHLPVAAAVLALAAVATVLLGRRRARAERRKRAGTSARACGGADGEAYAPGARRPWLPPLAAATALAAVPALVVPLKASTARPGPDGLPLAAGEGFYPSGHTATAAVAYGAAALLLLPCLRRTAARRALTAGALLLNLAVGAGLVVRGYHWPLDVLGSWLLSVPLLWALAGALTGRPRGPVRRRPRAAPAPAAPGR</sequence>
<protein>
    <submittedName>
        <fullName evidence="4">Phosphatase PAP2 family protein</fullName>
    </submittedName>
</protein>
<dbReference type="SUPFAM" id="SSF48317">
    <property type="entry name" value="Acid phosphatase/Vanadium-dependent haloperoxidase"/>
    <property type="match status" value="1"/>
</dbReference>
<evidence type="ECO:0000313" key="5">
    <source>
        <dbReference type="Proteomes" id="UP000028058"/>
    </source>
</evidence>
<feature type="transmembrane region" description="Helical" evidence="2">
    <location>
        <begin position="269"/>
        <end position="290"/>
    </location>
</feature>
<feature type="transmembrane region" description="Helical" evidence="2">
    <location>
        <begin position="86"/>
        <end position="105"/>
    </location>
</feature>
<dbReference type="OrthoDB" id="4870188at2"/>
<evidence type="ECO:0000313" key="4">
    <source>
        <dbReference type="EMBL" id="RKM98304.1"/>
    </source>
</evidence>
<keyword evidence="2" id="KW-0472">Membrane</keyword>
<keyword evidence="5" id="KW-1185">Reference proteome</keyword>
<feature type="transmembrane region" description="Helical" evidence="2">
    <location>
        <begin position="296"/>
        <end position="315"/>
    </location>
</feature>
<comment type="caution">
    <text evidence="4">The sequence shown here is derived from an EMBL/GenBank/DDBJ whole genome shotgun (WGS) entry which is preliminary data.</text>
</comment>
<keyword evidence="2" id="KW-1133">Transmembrane helix</keyword>
<feature type="region of interest" description="Disordered" evidence="1">
    <location>
        <begin position="1"/>
        <end position="76"/>
    </location>
</feature>
<dbReference type="Proteomes" id="UP000028058">
    <property type="component" value="Unassembled WGS sequence"/>
</dbReference>
<name>A0A3M8FC80_9ACTN</name>
<feature type="compositionally biased region" description="Pro residues" evidence="1">
    <location>
        <begin position="65"/>
        <end position="74"/>
    </location>
</feature>
<dbReference type="InterPro" id="IPR000326">
    <property type="entry name" value="PAP2/HPO"/>
</dbReference>
<feature type="transmembrane region" description="Helical" evidence="2">
    <location>
        <begin position="143"/>
        <end position="161"/>
    </location>
</feature>
<dbReference type="AlphaFoldDB" id="A0A3M8FC80"/>
<accession>A0A3M8FC80</accession>
<evidence type="ECO:0000259" key="3">
    <source>
        <dbReference type="SMART" id="SM00014"/>
    </source>
</evidence>
<dbReference type="Gene3D" id="1.20.144.10">
    <property type="entry name" value="Phosphatidic acid phosphatase type 2/haloperoxidase"/>
    <property type="match status" value="1"/>
</dbReference>
<evidence type="ECO:0000256" key="2">
    <source>
        <dbReference type="SAM" id="Phobius"/>
    </source>
</evidence>
<feature type="region of interest" description="Disordered" evidence="1">
    <location>
        <begin position="317"/>
        <end position="336"/>
    </location>
</feature>
<evidence type="ECO:0000256" key="1">
    <source>
        <dbReference type="SAM" id="MobiDB-lite"/>
    </source>
</evidence>